<evidence type="ECO:0000313" key="5">
    <source>
        <dbReference type="Proteomes" id="UP000230922"/>
    </source>
</evidence>
<dbReference type="SUPFAM" id="SSF52833">
    <property type="entry name" value="Thioredoxin-like"/>
    <property type="match status" value="1"/>
</dbReference>
<accession>A0A2H0VA40</accession>
<keyword evidence="2" id="KW-0812">Transmembrane</keyword>
<keyword evidence="2" id="KW-0472">Membrane</keyword>
<dbReference type="InterPro" id="IPR036249">
    <property type="entry name" value="Thioredoxin-like_sf"/>
</dbReference>
<dbReference type="Pfam" id="PF00085">
    <property type="entry name" value="Thioredoxin"/>
    <property type="match status" value="1"/>
</dbReference>
<feature type="transmembrane region" description="Helical" evidence="2">
    <location>
        <begin position="15"/>
        <end position="33"/>
    </location>
</feature>
<keyword evidence="2" id="KW-1133">Transmembrane helix</keyword>
<evidence type="ECO:0000313" key="4">
    <source>
        <dbReference type="EMBL" id="PIR95945.1"/>
    </source>
</evidence>
<feature type="region of interest" description="Disordered" evidence="1">
    <location>
        <begin position="42"/>
        <end position="63"/>
    </location>
</feature>
<evidence type="ECO:0000256" key="1">
    <source>
        <dbReference type="SAM" id="MobiDB-lite"/>
    </source>
</evidence>
<dbReference type="Proteomes" id="UP000230922">
    <property type="component" value="Unassembled WGS sequence"/>
</dbReference>
<name>A0A2H0VA40_9BACT</name>
<feature type="domain" description="Thioredoxin" evidence="3">
    <location>
        <begin position="47"/>
        <end position="197"/>
    </location>
</feature>
<organism evidence="4 5">
    <name type="scientific">Candidatus Doudnabacteria bacterium CG10_big_fil_rev_8_21_14_0_10_42_18</name>
    <dbReference type="NCBI Taxonomy" id="1974552"/>
    <lineage>
        <taxon>Bacteria</taxon>
        <taxon>Candidatus Doudnaibacteriota</taxon>
    </lineage>
</organism>
<comment type="caution">
    <text evidence="4">The sequence shown here is derived from an EMBL/GenBank/DDBJ whole genome shotgun (WGS) entry which is preliminary data.</text>
</comment>
<dbReference type="Gene3D" id="3.40.30.10">
    <property type="entry name" value="Glutaredoxin"/>
    <property type="match status" value="1"/>
</dbReference>
<dbReference type="PROSITE" id="PS51352">
    <property type="entry name" value="THIOREDOXIN_2"/>
    <property type="match status" value="1"/>
</dbReference>
<sequence>MDDMQKTSAGMNKQLPWIILIAVAIIVGGLFLAKAQSGNGSKVASEEKQDDAIPALNETNKANGQDKMMRDDTIIEDENALMDEGKMEDGSKTQVKGSYVEFSPATLTQAQKNGKTVLFFHAKWCPFCKTADSAFKSNADEIPEGVTVLKTDYDSNSELKTKYGVTTQHTFVQIDAQGNQITKWISGDIDELKANLK</sequence>
<evidence type="ECO:0000256" key="2">
    <source>
        <dbReference type="SAM" id="Phobius"/>
    </source>
</evidence>
<dbReference type="EMBL" id="PFAK01000062">
    <property type="protein sequence ID" value="PIR95945.1"/>
    <property type="molecule type" value="Genomic_DNA"/>
</dbReference>
<evidence type="ECO:0000259" key="3">
    <source>
        <dbReference type="PROSITE" id="PS51352"/>
    </source>
</evidence>
<dbReference type="AlphaFoldDB" id="A0A2H0VA40"/>
<reference evidence="5" key="1">
    <citation type="submission" date="2017-09" db="EMBL/GenBank/DDBJ databases">
        <title>Depth-based differentiation of microbial function through sediment-hosted aquifers and enrichment of novel symbionts in the deep terrestrial subsurface.</title>
        <authorList>
            <person name="Probst A.J."/>
            <person name="Ladd B."/>
            <person name="Jarett J.K."/>
            <person name="Geller-Mcgrath D.E."/>
            <person name="Sieber C.M.K."/>
            <person name="Emerson J.B."/>
            <person name="Anantharaman K."/>
            <person name="Thomas B.C."/>
            <person name="Malmstrom R."/>
            <person name="Stieglmeier M."/>
            <person name="Klingl A."/>
            <person name="Woyke T."/>
            <person name="Ryan C.M."/>
            <person name="Banfield J.F."/>
        </authorList>
    </citation>
    <scope>NUCLEOTIDE SEQUENCE [LARGE SCALE GENOMIC DNA]</scope>
</reference>
<gene>
    <name evidence="4" type="ORF">COT92_03770</name>
</gene>
<proteinExistence type="predicted"/>
<protein>
    <recommendedName>
        <fullName evidence="3">Thioredoxin domain-containing protein</fullName>
    </recommendedName>
</protein>
<dbReference type="InterPro" id="IPR013766">
    <property type="entry name" value="Thioredoxin_domain"/>
</dbReference>